<dbReference type="EnsemblPlants" id="AET6Gv20449100.1">
    <property type="protein sequence ID" value="AET6Gv20449100.1"/>
    <property type="gene ID" value="AET6Gv20449100"/>
</dbReference>
<feature type="domain" description="Endonuclease/exonuclease/phosphatase" evidence="2">
    <location>
        <begin position="4"/>
        <end position="202"/>
    </location>
</feature>
<evidence type="ECO:0000259" key="1">
    <source>
        <dbReference type="Pfam" id="PF00078"/>
    </source>
</evidence>
<reference evidence="4" key="2">
    <citation type="journal article" date="2017" name="Nat. Plants">
        <title>The Aegilops tauschii genome reveals multiple impacts of transposons.</title>
        <authorList>
            <person name="Zhao G."/>
            <person name="Zou C."/>
            <person name="Li K."/>
            <person name="Wang K."/>
            <person name="Li T."/>
            <person name="Gao L."/>
            <person name="Zhang X."/>
            <person name="Wang H."/>
            <person name="Yang Z."/>
            <person name="Liu X."/>
            <person name="Jiang W."/>
            <person name="Mao L."/>
            <person name="Kong X."/>
            <person name="Jiao Y."/>
            <person name="Jia J."/>
        </authorList>
    </citation>
    <scope>NUCLEOTIDE SEQUENCE [LARGE SCALE GENOMIC DNA]</scope>
    <source>
        <strain evidence="4">cv. AL8/78</strain>
    </source>
</reference>
<sequence length="654" mass="75060">MKIVSWNCWGLGNGPTVRSLLELGRVEDPDILFLAETKLSINELERFRWMMGPINMCARNPVGRSRGVALFWRRGVNVALGSYGRRHVDVDVTEEEGSVWPLTEVYGESETERKKETWKTSRLLGQQHQQGRPWLCLGDFNEILTCDEKMGGAARPQQYLDRFREALETCDLGDIGYEGDKFTWRNHSKEMTTYICERLDRATANIQWCEAFLEFSVVNGKLRHSNHRPIIVNTEGEGGGRPISDRGFRFEAWWLQEEGCSEVIQNAWEEGVLVEKGGVVEGMKKVAGSMRKWQKEVVGEVDERLKKAHGDLERCTRAPISEEKIREEARLRCEVEKLEEKKYTKAKQRYHVSWLKDGNQNTRYFMACASARRKKNRIKELRRDDGSMVKEGEGLTNYICSFFQELFTSNMGDRLNELIDKVEPQLTPPMHAILDAEFTREEIKAALDHIGDLMAPGPDGMPSIVYKQHWHFMGDKVVEEVLAVLNGGPIPRGWNDTVLVLIPKVKDPSRIKDLRPISLCNVVYKLVSKVIANRLKLILPEIISENQSAFVPGRLITDNVLIAYELSHYLMNKKKGQVGYAAVKADMSKAYDKVEWDFLAAMPRKMGFRRSWVELIMKCVSTVKYQIKVNGSLSDQFSPTRDSDRETRFRHTSL</sequence>
<dbReference type="GO" id="GO:0003824">
    <property type="term" value="F:catalytic activity"/>
    <property type="evidence" value="ECO:0007669"/>
    <property type="project" value="InterPro"/>
</dbReference>
<dbReference type="Pfam" id="PF00078">
    <property type="entry name" value="RVT_1"/>
    <property type="match status" value="1"/>
</dbReference>
<dbReference type="PANTHER" id="PTHR46890">
    <property type="entry name" value="NON-LTR RETROLELEMENT REVERSE TRANSCRIPTASE-LIKE PROTEIN-RELATED"/>
    <property type="match status" value="1"/>
</dbReference>
<reference evidence="3" key="5">
    <citation type="journal article" date="2021" name="G3 (Bethesda)">
        <title>Aegilops tauschii genome assembly Aet v5.0 features greater sequence contiguity and improved annotation.</title>
        <authorList>
            <person name="Wang L."/>
            <person name="Zhu T."/>
            <person name="Rodriguez J.C."/>
            <person name="Deal K.R."/>
            <person name="Dubcovsky J."/>
            <person name="McGuire P.E."/>
            <person name="Lux T."/>
            <person name="Spannagl M."/>
            <person name="Mayer K.F.X."/>
            <person name="Baldrich P."/>
            <person name="Meyers B.C."/>
            <person name="Huo N."/>
            <person name="Gu Y.Q."/>
            <person name="Zhou H."/>
            <person name="Devos K.M."/>
            <person name="Bennetzen J.L."/>
            <person name="Unver T."/>
            <person name="Budak H."/>
            <person name="Gulick P.J."/>
            <person name="Galiba G."/>
            <person name="Kalapos B."/>
            <person name="Nelson D.R."/>
            <person name="Li P."/>
            <person name="You F.M."/>
            <person name="Luo M.C."/>
            <person name="Dvorak J."/>
        </authorList>
    </citation>
    <scope>NUCLEOTIDE SEQUENCE [LARGE SCALE GENOMIC DNA]</scope>
    <source>
        <strain evidence="3">cv. AL8/78</strain>
    </source>
</reference>
<dbReference type="SUPFAM" id="SSF56672">
    <property type="entry name" value="DNA/RNA polymerases"/>
    <property type="match status" value="1"/>
</dbReference>
<evidence type="ECO:0000313" key="3">
    <source>
        <dbReference type="EnsemblPlants" id="AET6Gv20449100.1"/>
    </source>
</evidence>
<dbReference type="InterPro" id="IPR000477">
    <property type="entry name" value="RT_dom"/>
</dbReference>
<reference evidence="4" key="1">
    <citation type="journal article" date="2014" name="Science">
        <title>Ancient hybridizations among the ancestral genomes of bread wheat.</title>
        <authorList>
            <consortium name="International Wheat Genome Sequencing Consortium,"/>
            <person name="Marcussen T."/>
            <person name="Sandve S.R."/>
            <person name="Heier L."/>
            <person name="Spannagl M."/>
            <person name="Pfeifer M."/>
            <person name="Jakobsen K.S."/>
            <person name="Wulff B.B."/>
            <person name="Steuernagel B."/>
            <person name="Mayer K.F."/>
            <person name="Olsen O.A."/>
        </authorList>
    </citation>
    <scope>NUCLEOTIDE SEQUENCE [LARGE SCALE GENOMIC DNA]</scope>
    <source>
        <strain evidence="4">cv. AL8/78</strain>
    </source>
</reference>
<accession>A0A453NQ00</accession>
<dbReference type="Pfam" id="PF03372">
    <property type="entry name" value="Exo_endo_phos"/>
    <property type="match status" value="1"/>
</dbReference>
<dbReference type="AlphaFoldDB" id="A0A453NQ00"/>
<dbReference type="Proteomes" id="UP000015105">
    <property type="component" value="Chromosome 6D"/>
</dbReference>
<name>A0A453NQ00_AEGTS</name>
<evidence type="ECO:0000259" key="2">
    <source>
        <dbReference type="Pfam" id="PF03372"/>
    </source>
</evidence>
<dbReference type="Gene3D" id="3.60.10.10">
    <property type="entry name" value="Endonuclease/exonuclease/phosphatase"/>
    <property type="match status" value="1"/>
</dbReference>
<dbReference type="Gramene" id="AET6Gv20449100.1">
    <property type="protein sequence ID" value="AET6Gv20449100.1"/>
    <property type="gene ID" value="AET6Gv20449100"/>
</dbReference>
<feature type="domain" description="Reverse transcriptase" evidence="1">
    <location>
        <begin position="506"/>
        <end position="630"/>
    </location>
</feature>
<protein>
    <submittedName>
        <fullName evidence="3">Uncharacterized protein</fullName>
    </submittedName>
</protein>
<dbReference type="CDD" id="cd01650">
    <property type="entry name" value="RT_nLTR_like"/>
    <property type="match status" value="1"/>
</dbReference>
<dbReference type="STRING" id="200361.A0A453NQ00"/>
<proteinExistence type="predicted"/>
<dbReference type="SUPFAM" id="SSF56219">
    <property type="entry name" value="DNase I-like"/>
    <property type="match status" value="1"/>
</dbReference>
<dbReference type="InterPro" id="IPR005135">
    <property type="entry name" value="Endo/exonuclease/phosphatase"/>
</dbReference>
<dbReference type="InterPro" id="IPR052343">
    <property type="entry name" value="Retrotransposon-Effector_Assoc"/>
</dbReference>
<dbReference type="InterPro" id="IPR036691">
    <property type="entry name" value="Endo/exonu/phosph_ase_sf"/>
</dbReference>
<reference evidence="3" key="3">
    <citation type="journal article" date="2017" name="Nature">
        <title>Genome sequence of the progenitor of the wheat D genome Aegilops tauschii.</title>
        <authorList>
            <person name="Luo M.C."/>
            <person name="Gu Y.Q."/>
            <person name="Puiu D."/>
            <person name="Wang H."/>
            <person name="Twardziok S.O."/>
            <person name="Deal K.R."/>
            <person name="Huo N."/>
            <person name="Zhu T."/>
            <person name="Wang L."/>
            <person name="Wang Y."/>
            <person name="McGuire P.E."/>
            <person name="Liu S."/>
            <person name="Long H."/>
            <person name="Ramasamy R.K."/>
            <person name="Rodriguez J.C."/>
            <person name="Van S.L."/>
            <person name="Yuan L."/>
            <person name="Wang Z."/>
            <person name="Xia Z."/>
            <person name="Xiao L."/>
            <person name="Anderson O.D."/>
            <person name="Ouyang S."/>
            <person name="Liang Y."/>
            <person name="Zimin A.V."/>
            <person name="Pertea G."/>
            <person name="Qi P."/>
            <person name="Bennetzen J.L."/>
            <person name="Dai X."/>
            <person name="Dawson M.W."/>
            <person name="Muller H.G."/>
            <person name="Kugler K."/>
            <person name="Rivarola-Duarte L."/>
            <person name="Spannagl M."/>
            <person name="Mayer K.F.X."/>
            <person name="Lu F.H."/>
            <person name="Bevan M.W."/>
            <person name="Leroy P."/>
            <person name="Li P."/>
            <person name="You F.M."/>
            <person name="Sun Q."/>
            <person name="Liu Z."/>
            <person name="Lyons E."/>
            <person name="Wicker T."/>
            <person name="Salzberg S.L."/>
            <person name="Devos K.M."/>
            <person name="Dvorak J."/>
        </authorList>
    </citation>
    <scope>NUCLEOTIDE SEQUENCE [LARGE SCALE GENOMIC DNA]</scope>
    <source>
        <strain evidence="3">cv. AL8/78</strain>
    </source>
</reference>
<dbReference type="PANTHER" id="PTHR46890:SF48">
    <property type="entry name" value="RNA-DIRECTED DNA POLYMERASE"/>
    <property type="match status" value="1"/>
</dbReference>
<dbReference type="InterPro" id="IPR043502">
    <property type="entry name" value="DNA/RNA_pol_sf"/>
</dbReference>
<keyword evidence="4" id="KW-1185">Reference proteome</keyword>
<evidence type="ECO:0000313" key="4">
    <source>
        <dbReference type="Proteomes" id="UP000015105"/>
    </source>
</evidence>
<organism evidence="3 4">
    <name type="scientific">Aegilops tauschii subsp. strangulata</name>
    <name type="common">Goatgrass</name>
    <dbReference type="NCBI Taxonomy" id="200361"/>
    <lineage>
        <taxon>Eukaryota</taxon>
        <taxon>Viridiplantae</taxon>
        <taxon>Streptophyta</taxon>
        <taxon>Embryophyta</taxon>
        <taxon>Tracheophyta</taxon>
        <taxon>Spermatophyta</taxon>
        <taxon>Magnoliopsida</taxon>
        <taxon>Liliopsida</taxon>
        <taxon>Poales</taxon>
        <taxon>Poaceae</taxon>
        <taxon>BOP clade</taxon>
        <taxon>Pooideae</taxon>
        <taxon>Triticodae</taxon>
        <taxon>Triticeae</taxon>
        <taxon>Triticinae</taxon>
        <taxon>Aegilops</taxon>
    </lineage>
</organism>
<reference evidence="3" key="4">
    <citation type="submission" date="2019-03" db="UniProtKB">
        <authorList>
            <consortium name="EnsemblPlants"/>
        </authorList>
    </citation>
    <scope>IDENTIFICATION</scope>
</reference>